<organism evidence="2 3">
    <name type="scientific">Caldalkalibacillus uzonensis</name>
    <dbReference type="NCBI Taxonomy" id="353224"/>
    <lineage>
        <taxon>Bacteria</taxon>
        <taxon>Bacillati</taxon>
        <taxon>Bacillota</taxon>
        <taxon>Bacilli</taxon>
        <taxon>Bacillales</taxon>
        <taxon>Bacillaceae</taxon>
        <taxon>Caldalkalibacillus</taxon>
    </lineage>
</organism>
<keyword evidence="3" id="KW-1185">Reference proteome</keyword>
<name>A0ABU0CMK1_9BACI</name>
<evidence type="ECO:0000313" key="3">
    <source>
        <dbReference type="Proteomes" id="UP001232445"/>
    </source>
</evidence>
<dbReference type="Proteomes" id="UP001232445">
    <property type="component" value="Unassembled WGS sequence"/>
</dbReference>
<comment type="caution">
    <text evidence="2">The sequence shown here is derived from an EMBL/GenBank/DDBJ whole genome shotgun (WGS) entry which is preliminary data.</text>
</comment>
<keyword evidence="1" id="KW-0472">Membrane</keyword>
<dbReference type="Pfam" id="PF09577">
    <property type="entry name" value="Spore_YpjB"/>
    <property type="match status" value="1"/>
</dbReference>
<feature type="transmembrane region" description="Helical" evidence="1">
    <location>
        <begin position="242"/>
        <end position="263"/>
    </location>
</feature>
<gene>
    <name evidence="2" type="ORF">J2S00_000404</name>
</gene>
<keyword evidence="1" id="KW-0812">Transmembrane</keyword>
<dbReference type="RefSeq" id="WP_307334891.1">
    <property type="nucleotide sequence ID" value="NZ_JAUSUQ010000001.1"/>
</dbReference>
<accession>A0ABU0CMK1</accession>
<evidence type="ECO:0000256" key="1">
    <source>
        <dbReference type="SAM" id="Phobius"/>
    </source>
</evidence>
<evidence type="ECO:0000313" key="2">
    <source>
        <dbReference type="EMBL" id="MDQ0337634.1"/>
    </source>
</evidence>
<protein>
    <submittedName>
        <fullName evidence="2">Sporulation protein YpjB</fullName>
    </submittedName>
</protein>
<reference evidence="2 3" key="1">
    <citation type="submission" date="2023-07" db="EMBL/GenBank/DDBJ databases">
        <title>Genomic Encyclopedia of Type Strains, Phase IV (KMG-IV): sequencing the most valuable type-strain genomes for metagenomic binning, comparative biology and taxonomic classification.</title>
        <authorList>
            <person name="Goeker M."/>
        </authorList>
    </citation>
    <scope>NUCLEOTIDE SEQUENCE [LARGE SCALE GENOMIC DNA]</scope>
    <source>
        <strain evidence="2 3">DSM 17740</strain>
    </source>
</reference>
<dbReference type="EMBL" id="JAUSUQ010000001">
    <property type="protein sequence ID" value="MDQ0337634.1"/>
    <property type="molecule type" value="Genomic_DNA"/>
</dbReference>
<dbReference type="InterPro" id="IPR014231">
    <property type="entry name" value="Spore_YpjB"/>
</dbReference>
<keyword evidence="1" id="KW-1133">Transmembrane helix</keyword>
<proteinExistence type="predicted"/>
<sequence length="283" mass="33263">MRRRMVRDHWAVKMFILVMFVTIGLNIGVTYADSHNNTRDEQLRKWLEIDELADKAFRLVEEKQYDQARQTVLEISERLLTVQLGQYLQHVEQANILTETVVQAQGALTQVKLNENQVYQQVLRMRLTINAVSHTEQPLWINFYPKLAEDLTALKQSINKGDRDQFFRYLNRLFNHYEFIRPAIVVSHPPQVYTQLDSLVAYLDRYSAELWQKKEQTAQVLDRLEKQIDLAFFQESGEQQGAFILLLVGISLLIVSVLSYVGWKKYRGEQEAETVPWRKARSM</sequence>